<protein>
    <submittedName>
        <fullName evidence="4">Thioredoxin family protein</fullName>
    </submittedName>
</protein>
<comment type="caution">
    <text evidence="4">The sequence shown here is derived from an EMBL/GenBank/DDBJ whole genome shotgun (WGS) entry which is preliminary data.</text>
</comment>
<dbReference type="NCBIfam" id="TIGR00412">
    <property type="entry name" value="redox_disulf_2"/>
    <property type="match status" value="1"/>
</dbReference>
<feature type="domain" description="Thioredoxin-like fold" evidence="3">
    <location>
        <begin position="1"/>
        <end position="75"/>
    </location>
</feature>
<dbReference type="Proteomes" id="UP000467132">
    <property type="component" value="Unassembled WGS sequence"/>
</dbReference>
<name>A0A845QWM7_9CLOT</name>
<feature type="active site" description="Nucleophile" evidence="1">
    <location>
        <position position="13"/>
    </location>
</feature>
<feature type="disulfide bond" description="Redox-active" evidence="2">
    <location>
        <begin position="10"/>
        <end position="13"/>
    </location>
</feature>
<dbReference type="InterPro" id="IPR005243">
    <property type="entry name" value="THIRX-like_proc"/>
</dbReference>
<gene>
    <name evidence="4" type="ORF">D3Z33_05905</name>
</gene>
<dbReference type="PIRSF" id="PIRSF037031">
    <property type="entry name" value="Redox_disulphide_2"/>
    <property type="match status" value="1"/>
</dbReference>
<evidence type="ECO:0000256" key="1">
    <source>
        <dbReference type="PIRSR" id="PIRSR037031-50"/>
    </source>
</evidence>
<keyword evidence="2" id="KW-0676">Redox-active center</keyword>
<keyword evidence="2" id="KW-1015">Disulfide bond</keyword>
<dbReference type="EMBL" id="QXXA01000006">
    <property type="protein sequence ID" value="NBI06394.1"/>
    <property type="molecule type" value="Genomic_DNA"/>
</dbReference>
<reference evidence="4 5" key="1">
    <citation type="submission" date="2018-08" db="EMBL/GenBank/DDBJ databases">
        <title>Murine metabolic-syndrome-specific gut microbial biobank.</title>
        <authorList>
            <person name="Liu C."/>
        </authorList>
    </citation>
    <scope>NUCLEOTIDE SEQUENCE [LARGE SCALE GENOMIC DNA]</scope>
    <source>
        <strain evidence="4 5">583</strain>
    </source>
</reference>
<feature type="active site" description="Nucleophile" evidence="1">
    <location>
        <position position="10"/>
    </location>
</feature>
<dbReference type="Pfam" id="PF13192">
    <property type="entry name" value="Thioredoxin_3"/>
    <property type="match status" value="1"/>
</dbReference>
<dbReference type="InterPro" id="IPR036249">
    <property type="entry name" value="Thioredoxin-like_sf"/>
</dbReference>
<dbReference type="Gene3D" id="3.40.30.10">
    <property type="entry name" value="Glutaredoxin"/>
    <property type="match status" value="1"/>
</dbReference>
<dbReference type="PANTHER" id="PTHR36450">
    <property type="entry name" value="THIOREDOXIN"/>
    <property type="match status" value="1"/>
</dbReference>
<evidence type="ECO:0000259" key="3">
    <source>
        <dbReference type="Pfam" id="PF13192"/>
    </source>
</evidence>
<evidence type="ECO:0000313" key="4">
    <source>
        <dbReference type="EMBL" id="NBI06394.1"/>
    </source>
</evidence>
<evidence type="ECO:0000313" key="5">
    <source>
        <dbReference type="Proteomes" id="UP000467132"/>
    </source>
</evidence>
<organism evidence="4 5">
    <name type="scientific">Senegalia massiliensis</name>
    <dbReference type="NCBI Taxonomy" id="1720316"/>
    <lineage>
        <taxon>Bacteria</taxon>
        <taxon>Bacillati</taxon>
        <taxon>Bacillota</taxon>
        <taxon>Clostridia</taxon>
        <taxon>Eubacteriales</taxon>
        <taxon>Clostridiaceae</taxon>
        <taxon>Senegalia</taxon>
    </lineage>
</organism>
<sequence length="79" mass="8838">MKIKVLGSGCAKCDKVVDNVKEAVKELKIDAEVEKVTEVQEIMKYGVMKTPALVIDEKVISSGKVNKAKEIIKYIEKER</sequence>
<dbReference type="InterPro" id="IPR012336">
    <property type="entry name" value="Thioredoxin-like_fold"/>
</dbReference>
<dbReference type="SUPFAM" id="SSF52833">
    <property type="entry name" value="Thioredoxin-like"/>
    <property type="match status" value="1"/>
</dbReference>
<keyword evidence="5" id="KW-1185">Reference proteome</keyword>
<dbReference type="PANTHER" id="PTHR36450:SF1">
    <property type="entry name" value="THIOREDOXIN"/>
    <property type="match status" value="1"/>
</dbReference>
<proteinExistence type="predicted"/>
<accession>A0A845QWM7</accession>
<dbReference type="OrthoDB" id="9800630at2"/>
<dbReference type="RefSeq" id="WP_160196881.1">
    <property type="nucleotide sequence ID" value="NZ_QXXA01000006.1"/>
</dbReference>
<dbReference type="AlphaFoldDB" id="A0A845QWM7"/>
<evidence type="ECO:0000256" key="2">
    <source>
        <dbReference type="PIRSR" id="PIRSR037031-51"/>
    </source>
</evidence>